<protein>
    <submittedName>
        <fullName evidence="1">Uncharacterized protein</fullName>
    </submittedName>
</protein>
<dbReference type="Proteomes" id="UP001566132">
    <property type="component" value="Unassembled WGS sequence"/>
</dbReference>
<accession>A0ABD1F438</accession>
<organism evidence="1 2">
    <name type="scientific">Hypothenemus hampei</name>
    <name type="common">Coffee berry borer</name>
    <dbReference type="NCBI Taxonomy" id="57062"/>
    <lineage>
        <taxon>Eukaryota</taxon>
        <taxon>Metazoa</taxon>
        <taxon>Ecdysozoa</taxon>
        <taxon>Arthropoda</taxon>
        <taxon>Hexapoda</taxon>
        <taxon>Insecta</taxon>
        <taxon>Pterygota</taxon>
        <taxon>Neoptera</taxon>
        <taxon>Endopterygota</taxon>
        <taxon>Coleoptera</taxon>
        <taxon>Polyphaga</taxon>
        <taxon>Cucujiformia</taxon>
        <taxon>Curculionidae</taxon>
        <taxon>Scolytinae</taxon>
        <taxon>Hypothenemus</taxon>
    </lineage>
</organism>
<evidence type="ECO:0000313" key="2">
    <source>
        <dbReference type="Proteomes" id="UP001566132"/>
    </source>
</evidence>
<comment type="caution">
    <text evidence="1">The sequence shown here is derived from an EMBL/GenBank/DDBJ whole genome shotgun (WGS) entry which is preliminary data.</text>
</comment>
<evidence type="ECO:0000313" key="1">
    <source>
        <dbReference type="EMBL" id="KAL1510030.1"/>
    </source>
</evidence>
<name>A0ABD1F438_HYPHA</name>
<dbReference type="AlphaFoldDB" id="A0ABD1F438"/>
<keyword evidence="2" id="KW-1185">Reference proteome</keyword>
<proteinExistence type="predicted"/>
<gene>
    <name evidence="1" type="ORF">ABEB36_004686</name>
</gene>
<dbReference type="EMBL" id="JBDJPC010000003">
    <property type="protein sequence ID" value="KAL1510030.1"/>
    <property type="molecule type" value="Genomic_DNA"/>
</dbReference>
<reference evidence="1 2" key="1">
    <citation type="submission" date="2024-05" db="EMBL/GenBank/DDBJ databases">
        <title>Genetic variation in Jamaican populations of the coffee berry borer (Hypothenemus hampei).</title>
        <authorList>
            <person name="Errbii M."/>
            <person name="Myrie A."/>
        </authorList>
    </citation>
    <scope>NUCLEOTIDE SEQUENCE [LARGE SCALE GENOMIC DNA]</scope>
    <source>
        <strain evidence="1">JA-Hopewell-2020-01-JO</strain>
        <tissue evidence="1">Whole body</tissue>
    </source>
</reference>
<sequence>MYQLLPIVSAICSFLPTLPVEKSLLAAFRSSDEFSAVIKGDPVLKIRVAKAQKEEERKLMDQLTRPGMVASVTRLERARLFNTNCTKRMDWTKVTRMEQTVSRGRKTETLGKTKSKIVSTKFVPYRL</sequence>